<keyword evidence="2" id="KW-0285">Flavoprotein</keyword>
<dbReference type="SUPFAM" id="SSF50475">
    <property type="entry name" value="FMN-binding split barrel"/>
    <property type="match status" value="1"/>
</dbReference>
<dbReference type="AlphaFoldDB" id="A0A517DWN5"/>
<evidence type="ECO:0000256" key="1">
    <source>
        <dbReference type="ARBA" id="ARBA00001917"/>
    </source>
</evidence>
<dbReference type="OrthoDB" id="9806228at2"/>
<dbReference type="InterPro" id="IPR012349">
    <property type="entry name" value="Split_barrel_FMN-bd"/>
</dbReference>
<evidence type="ECO:0000256" key="2">
    <source>
        <dbReference type="ARBA" id="ARBA00022630"/>
    </source>
</evidence>
<reference evidence="5 6" key="1">
    <citation type="submission" date="2019-02" db="EMBL/GenBank/DDBJ databases">
        <title>Closed genome of Sporomusa termitida DSM 4440.</title>
        <authorList>
            <person name="Poehlein A."/>
            <person name="Daniel R."/>
        </authorList>
    </citation>
    <scope>NUCLEOTIDE SEQUENCE [LARGE SCALE GENOMIC DNA]</scope>
    <source>
        <strain evidence="5 6">DSM 4440</strain>
    </source>
</reference>
<dbReference type="Pfam" id="PF01613">
    <property type="entry name" value="Flavin_Reduct"/>
    <property type="match status" value="1"/>
</dbReference>
<feature type="domain" description="Flavin reductase like" evidence="4">
    <location>
        <begin position="12"/>
        <end position="153"/>
    </location>
</feature>
<dbReference type="Proteomes" id="UP000320776">
    <property type="component" value="Chromosome"/>
</dbReference>
<accession>A0A517DWN5</accession>
<dbReference type="GO" id="GO:0016646">
    <property type="term" value="F:oxidoreductase activity, acting on the CH-NH group of donors, NAD or NADP as acceptor"/>
    <property type="evidence" value="ECO:0007669"/>
    <property type="project" value="UniProtKB-ARBA"/>
</dbReference>
<comment type="cofactor">
    <cofactor evidence="1">
        <name>FMN</name>
        <dbReference type="ChEBI" id="CHEBI:58210"/>
    </cofactor>
</comment>
<comment type="similarity">
    <text evidence="3">Belongs to the flavoredoxin family.</text>
</comment>
<evidence type="ECO:0000313" key="5">
    <source>
        <dbReference type="EMBL" id="QDR81666.1"/>
    </source>
</evidence>
<evidence type="ECO:0000256" key="3">
    <source>
        <dbReference type="ARBA" id="ARBA00038054"/>
    </source>
</evidence>
<dbReference type="KEGG" id="sted:SPTER_30760"/>
<dbReference type="RefSeq" id="WP_144351133.1">
    <property type="nucleotide sequence ID" value="NZ_CP036259.1"/>
</dbReference>
<proteinExistence type="inferred from homology"/>
<dbReference type="PANTHER" id="PTHR43567">
    <property type="entry name" value="FLAVOREDOXIN-RELATED-RELATED"/>
    <property type="match status" value="1"/>
</dbReference>
<dbReference type="InterPro" id="IPR002563">
    <property type="entry name" value="Flavin_Rdtase-like_dom"/>
</dbReference>
<dbReference type="EMBL" id="CP036259">
    <property type="protein sequence ID" value="QDR81666.1"/>
    <property type="molecule type" value="Genomic_DNA"/>
</dbReference>
<protein>
    <submittedName>
        <fullName evidence="5">Flavoredoxin</fullName>
    </submittedName>
</protein>
<dbReference type="Gene3D" id="2.30.110.10">
    <property type="entry name" value="Electron Transport, Fmn-binding Protein, Chain A"/>
    <property type="match status" value="1"/>
</dbReference>
<dbReference type="SMART" id="SM00903">
    <property type="entry name" value="Flavin_Reduct"/>
    <property type="match status" value="1"/>
</dbReference>
<keyword evidence="6" id="KW-1185">Reference proteome</keyword>
<organism evidence="5 6">
    <name type="scientific">Sporomusa termitida</name>
    <dbReference type="NCBI Taxonomy" id="2377"/>
    <lineage>
        <taxon>Bacteria</taxon>
        <taxon>Bacillati</taxon>
        <taxon>Bacillota</taxon>
        <taxon>Negativicutes</taxon>
        <taxon>Selenomonadales</taxon>
        <taxon>Sporomusaceae</taxon>
        <taxon>Sporomusa</taxon>
    </lineage>
</organism>
<dbReference type="PANTHER" id="PTHR43567:SF1">
    <property type="entry name" value="FLAVOREDOXIN"/>
    <property type="match status" value="1"/>
</dbReference>
<dbReference type="GO" id="GO:0010181">
    <property type="term" value="F:FMN binding"/>
    <property type="evidence" value="ECO:0007669"/>
    <property type="project" value="InterPro"/>
</dbReference>
<name>A0A517DWN5_9FIRM</name>
<evidence type="ECO:0000259" key="4">
    <source>
        <dbReference type="SMART" id="SM00903"/>
    </source>
</evidence>
<gene>
    <name evidence="5" type="primary">flr_2</name>
    <name evidence="5" type="ORF">SPTER_30760</name>
</gene>
<sequence length="197" mass="21028">MKKSLGAKVVAMPSPVWIVGTYGDHGRPNIMTVAWGGICCSVPPCIAIAVQQSRLTHSNITKRKAFTVNVPSRHHLAAADYAGIASGKYTDKFAVAGLTPVRSELVDAPYIGEFLLVLECKLLHTVALGGHTQFIGQILDAKADAAVLRDNENPAMASVSPLISSAADRKYYALGECLGQTYHIGLQLVDQEEGKNV</sequence>
<dbReference type="InterPro" id="IPR052174">
    <property type="entry name" value="Flavoredoxin"/>
</dbReference>
<evidence type="ECO:0000313" key="6">
    <source>
        <dbReference type="Proteomes" id="UP000320776"/>
    </source>
</evidence>